<protein>
    <recommendedName>
        <fullName evidence="7">Dienelactone hydrolase</fullName>
    </recommendedName>
</protein>
<organism evidence="5 6">
    <name type="scientific">Mesoterricola silvestris</name>
    <dbReference type="NCBI Taxonomy" id="2927979"/>
    <lineage>
        <taxon>Bacteria</taxon>
        <taxon>Pseudomonadati</taxon>
        <taxon>Acidobacteriota</taxon>
        <taxon>Holophagae</taxon>
        <taxon>Holophagales</taxon>
        <taxon>Holophagaceae</taxon>
        <taxon>Mesoterricola</taxon>
    </lineage>
</organism>
<dbReference type="PANTHER" id="PTHR10272">
    <property type="entry name" value="PLATELET-ACTIVATING FACTOR ACETYLHYDROLASE"/>
    <property type="match status" value="1"/>
</dbReference>
<reference evidence="6" key="1">
    <citation type="journal article" date="2023" name="Int. J. Syst. Evol. Microbiol.">
        <title>Mesoterricola silvestris gen. nov., sp. nov., Mesoterricola sediminis sp. nov., Geothrix oryzae sp. nov., Geothrix edaphica sp. nov., Geothrix rubra sp. nov., and Geothrix limicola sp. nov., six novel members of Acidobacteriota isolated from soils.</title>
        <authorList>
            <person name="Itoh H."/>
            <person name="Sugisawa Y."/>
            <person name="Mise K."/>
            <person name="Xu Z."/>
            <person name="Kuniyasu M."/>
            <person name="Ushijima N."/>
            <person name="Kawano K."/>
            <person name="Kobayashi E."/>
            <person name="Shiratori Y."/>
            <person name="Masuda Y."/>
            <person name="Senoo K."/>
        </authorList>
    </citation>
    <scope>NUCLEOTIDE SEQUENCE [LARGE SCALE GENOMIC DNA]</scope>
    <source>
        <strain evidence="6">W79</strain>
    </source>
</reference>
<evidence type="ECO:0000313" key="5">
    <source>
        <dbReference type="EMBL" id="BDU73575.1"/>
    </source>
</evidence>
<evidence type="ECO:0000313" key="6">
    <source>
        <dbReference type="Proteomes" id="UP001238179"/>
    </source>
</evidence>
<dbReference type="InterPro" id="IPR029058">
    <property type="entry name" value="AB_hydrolase_fold"/>
</dbReference>
<proteinExistence type="predicted"/>
<keyword evidence="2" id="KW-0442">Lipid degradation</keyword>
<dbReference type="PANTHER" id="PTHR10272:SF13">
    <property type="entry name" value="POLY(ETHYLENE TEREPHTHALATE) HYDROLASE"/>
    <property type="match status" value="1"/>
</dbReference>
<dbReference type="GO" id="GO:0016042">
    <property type="term" value="P:lipid catabolic process"/>
    <property type="evidence" value="ECO:0007669"/>
    <property type="project" value="UniProtKB-KW"/>
</dbReference>
<dbReference type="PIRSF" id="PIRSF031982">
    <property type="entry name" value="UCP031982_abhydr"/>
    <property type="match status" value="1"/>
</dbReference>
<keyword evidence="3" id="KW-0443">Lipid metabolism</keyword>
<dbReference type="Gene3D" id="3.40.50.1820">
    <property type="entry name" value="alpha/beta hydrolase"/>
    <property type="match status" value="1"/>
</dbReference>
<accession>A0AA48GSQ2</accession>
<name>A0AA48GSQ2_9BACT</name>
<sequence>MKAATWFCRVPLSFLFLAALPLAAQVGWSNYEVPGKDEGTPAITVALYYPSPSQCRDIPMGPFRIHAAIKGEQEPTVKGLIVVSHGLAGSELAHGRLAEALAARGYLVAALRHPGDNWMDSSLLNKTPERYFSERPRQVGRVIDALLADPAWKDRIARDAKGPRIGAMGHSAGGYTVLALAGGVADPTQSTRHCREEGKDDPLYCRTVGSLRPVAQPQVGPPLKDDRVRAVVALAPLGVLFTAESLAKVQVPVAIHAGAKDRWLVPRFHAMWIAKNLPGAELHMVPNAWHFAFMDTPSIPIQTPDGDIAADPPGFDRAAYLKNLGQGIADFFDKTLK</sequence>
<gene>
    <name evidence="5" type="ORF">METEAL_27490</name>
</gene>
<evidence type="ECO:0000256" key="1">
    <source>
        <dbReference type="ARBA" id="ARBA00022801"/>
    </source>
</evidence>
<feature type="chain" id="PRO_5041402867" description="Dienelactone hydrolase" evidence="4">
    <location>
        <begin position="24"/>
        <end position="337"/>
    </location>
</feature>
<dbReference type="SUPFAM" id="SSF53474">
    <property type="entry name" value="alpha/beta-Hydrolases"/>
    <property type="match status" value="1"/>
</dbReference>
<dbReference type="AlphaFoldDB" id="A0AA48GSQ2"/>
<keyword evidence="6" id="KW-1185">Reference proteome</keyword>
<keyword evidence="4" id="KW-0732">Signal</keyword>
<dbReference type="RefSeq" id="WP_316412246.1">
    <property type="nucleotide sequence ID" value="NZ_AP027080.1"/>
</dbReference>
<dbReference type="KEGG" id="msil:METEAL_27490"/>
<evidence type="ECO:0008006" key="7">
    <source>
        <dbReference type="Google" id="ProtNLM"/>
    </source>
</evidence>
<evidence type="ECO:0000256" key="3">
    <source>
        <dbReference type="ARBA" id="ARBA00023098"/>
    </source>
</evidence>
<feature type="signal peptide" evidence="4">
    <location>
        <begin position="1"/>
        <end position="23"/>
    </location>
</feature>
<evidence type="ECO:0000256" key="2">
    <source>
        <dbReference type="ARBA" id="ARBA00022963"/>
    </source>
</evidence>
<keyword evidence="1" id="KW-0378">Hydrolase</keyword>
<dbReference type="EMBL" id="AP027080">
    <property type="protein sequence ID" value="BDU73575.1"/>
    <property type="molecule type" value="Genomic_DNA"/>
</dbReference>
<evidence type="ECO:0000256" key="4">
    <source>
        <dbReference type="SAM" id="SignalP"/>
    </source>
</evidence>
<dbReference type="InterPro" id="IPR016986">
    <property type="entry name" value="UCP031982_abhydr"/>
</dbReference>
<dbReference type="Proteomes" id="UP001238179">
    <property type="component" value="Chromosome"/>
</dbReference>
<dbReference type="GO" id="GO:0003847">
    <property type="term" value="F:1-alkyl-2-acetylglycerophosphocholine esterase activity"/>
    <property type="evidence" value="ECO:0007669"/>
    <property type="project" value="TreeGrafter"/>
</dbReference>